<proteinExistence type="predicted"/>
<keyword evidence="2 6" id="KW-0732">Signal</keyword>
<evidence type="ECO:0000256" key="5">
    <source>
        <dbReference type="SAM" id="Phobius"/>
    </source>
</evidence>
<comment type="subcellular location">
    <subcellularLocation>
        <location evidence="1">Membrane</location>
    </subcellularLocation>
</comment>
<dbReference type="InterPro" id="IPR036179">
    <property type="entry name" value="Ig-like_dom_sf"/>
</dbReference>
<dbReference type="InterPro" id="IPR015631">
    <property type="entry name" value="CD2/SLAM_rcpt"/>
</dbReference>
<feature type="chain" id="PRO_5035311613" evidence="6">
    <location>
        <begin position="22"/>
        <end position="341"/>
    </location>
</feature>
<evidence type="ECO:0000256" key="2">
    <source>
        <dbReference type="ARBA" id="ARBA00022729"/>
    </source>
</evidence>
<evidence type="ECO:0000313" key="8">
    <source>
        <dbReference type="RefSeq" id="XP_031747747.1"/>
    </source>
</evidence>
<dbReference type="Gene3D" id="2.60.40.10">
    <property type="entry name" value="Immunoglobulins"/>
    <property type="match status" value="1"/>
</dbReference>
<evidence type="ECO:0000256" key="6">
    <source>
        <dbReference type="SAM" id="SignalP"/>
    </source>
</evidence>
<dbReference type="PANTHER" id="PTHR12080">
    <property type="entry name" value="SIGNALING LYMPHOCYTIC ACTIVATION MOLECULE"/>
    <property type="match status" value="1"/>
</dbReference>
<protein>
    <submittedName>
        <fullName evidence="8">Uncharacterized protein LOC100488012 isoform X1</fullName>
    </submittedName>
</protein>
<dbReference type="GeneID" id="100488012"/>
<keyword evidence="5" id="KW-0812">Transmembrane</keyword>
<gene>
    <name evidence="8 9" type="primary">LOC100488012</name>
</gene>
<dbReference type="OMA" id="WRTEVAN"/>
<evidence type="ECO:0000256" key="4">
    <source>
        <dbReference type="ARBA" id="ARBA00023180"/>
    </source>
</evidence>
<dbReference type="Proteomes" id="UP000008143">
    <property type="component" value="Chromosome 8"/>
</dbReference>
<dbReference type="PANTHER" id="PTHR12080:SF121">
    <property type="entry name" value="IG-LIKE DOMAIN-CONTAINING PROTEIN-RELATED"/>
    <property type="match status" value="1"/>
</dbReference>
<evidence type="ECO:0000313" key="7">
    <source>
        <dbReference type="Proteomes" id="UP000008143"/>
    </source>
</evidence>
<dbReference type="InterPro" id="IPR013783">
    <property type="entry name" value="Ig-like_fold"/>
</dbReference>
<dbReference type="KEGG" id="xtr:100488012"/>
<dbReference type="OrthoDB" id="9539590at2759"/>
<dbReference type="AGR" id="Xenbase:XB-GENE-29079031"/>
<sequence>MRLLIPLLSVLLMSLRLLGTAVYPSGQINKPLNDTATFHHGFELGAKTFCTIWMTSQGEPREVAEYRNDHFQVTNEQFQASTVFMKSTLKIQNLTMNDSGIYDISCWYAPNPAKRRRVFKLTVYEPVQQPVIKTKCQCGYIDCNCTLHCQDPTNSSSAHWVILHNSKPVNNSAHKRTIWTLLGDTCGNIKYMCVLQNPADQKNASVGFWQLCSTSRYSEFLCMCWAYQKAVIIGIMTVIVAVVSILARFIFKKIKEAVLRKLRGYFPSWRTEVDNQNKEGRLGDMEMTSVKSKLKDNKAVLRKLRGYFPSWRTEVDNQNKECRMGDMEMASVKSQLLDNTG</sequence>
<dbReference type="SUPFAM" id="SSF48726">
    <property type="entry name" value="Immunoglobulin"/>
    <property type="match status" value="1"/>
</dbReference>
<keyword evidence="7" id="KW-1185">Reference proteome</keyword>
<name>A0A8J1IQ77_XENTR</name>
<evidence type="ECO:0000256" key="3">
    <source>
        <dbReference type="ARBA" id="ARBA00023136"/>
    </source>
</evidence>
<keyword evidence="5" id="KW-1133">Transmembrane helix</keyword>
<keyword evidence="4" id="KW-0325">Glycoprotein</keyword>
<feature type="transmembrane region" description="Helical" evidence="5">
    <location>
        <begin position="230"/>
        <end position="251"/>
    </location>
</feature>
<dbReference type="RefSeq" id="XP_031747747.1">
    <property type="nucleotide sequence ID" value="XM_031891887.1"/>
</dbReference>
<dbReference type="GO" id="GO:0016020">
    <property type="term" value="C:membrane"/>
    <property type="evidence" value="ECO:0007669"/>
    <property type="project" value="UniProtKB-SubCell"/>
</dbReference>
<accession>A0A8J1IQ77</accession>
<dbReference type="AlphaFoldDB" id="A0A8J1IQ77"/>
<dbReference type="Xenbase" id="XB-GENE-29079031">
    <property type="gene designation" value="LOC100488012"/>
</dbReference>
<feature type="signal peptide" evidence="6">
    <location>
        <begin position="1"/>
        <end position="21"/>
    </location>
</feature>
<keyword evidence="3 5" id="KW-0472">Membrane</keyword>
<evidence type="ECO:0000313" key="9">
    <source>
        <dbReference type="Xenbase" id="XB-GENE-29079031"/>
    </source>
</evidence>
<organism evidence="7 8">
    <name type="scientific">Xenopus tropicalis</name>
    <name type="common">Western clawed frog</name>
    <name type="synonym">Silurana tropicalis</name>
    <dbReference type="NCBI Taxonomy" id="8364"/>
    <lineage>
        <taxon>Eukaryota</taxon>
        <taxon>Metazoa</taxon>
        <taxon>Chordata</taxon>
        <taxon>Craniata</taxon>
        <taxon>Vertebrata</taxon>
        <taxon>Euteleostomi</taxon>
        <taxon>Amphibia</taxon>
        <taxon>Batrachia</taxon>
        <taxon>Anura</taxon>
        <taxon>Pipoidea</taxon>
        <taxon>Pipidae</taxon>
        <taxon>Xenopodinae</taxon>
        <taxon>Xenopus</taxon>
        <taxon>Silurana</taxon>
    </lineage>
</organism>
<reference evidence="8" key="1">
    <citation type="submission" date="2025-08" db="UniProtKB">
        <authorList>
            <consortium name="RefSeq"/>
        </authorList>
    </citation>
    <scope>IDENTIFICATION</scope>
    <source>
        <strain evidence="8">Nigerian</strain>
        <tissue evidence="8">Liver and blood</tissue>
    </source>
</reference>
<evidence type="ECO:0000256" key="1">
    <source>
        <dbReference type="ARBA" id="ARBA00004370"/>
    </source>
</evidence>